<name>A0ABV1L239_9BACL</name>
<dbReference type="SUPFAM" id="SSF53474">
    <property type="entry name" value="alpha/beta-Hydrolases"/>
    <property type="match status" value="1"/>
</dbReference>
<organism evidence="2 3">
    <name type="scientific">Cohnella silvisoli</name>
    <dbReference type="NCBI Taxonomy" id="2873699"/>
    <lineage>
        <taxon>Bacteria</taxon>
        <taxon>Bacillati</taxon>
        <taxon>Bacillota</taxon>
        <taxon>Bacilli</taxon>
        <taxon>Bacillales</taxon>
        <taxon>Paenibacillaceae</taxon>
        <taxon>Cohnella</taxon>
    </lineage>
</organism>
<dbReference type="Gene3D" id="3.40.50.1820">
    <property type="entry name" value="alpha/beta hydrolase"/>
    <property type="match status" value="1"/>
</dbReference>
<keyword evidence="2" id="KW-0378">Hydrolase</keyword>
<accession>A0ABV1L239</accession>
<dbReference type="PANTHER" id="PTHR43194">
    <property type="entry name" value="HYDROLASE ALPHA/BETA FOLD FAMILY"/>
    <property type="match status" value="1"/>
</dbReference>
<feature type="domain" description="AB hydrolase-1" evidence="1">
    <location>
        <begin position="43"/>
        <end position="249"/>
    </location>
</feature>
<protein>
    <submittedName>
        <fullName evidence="2">Alpha/beta hydrolase</fullName>
    </submittedName>
</protein>
<reference evidence="2 3" key="1">
    <citation type="journal article" date="2023" name="Genome Announc.">
        <title>Pan-Genome Analyses of the Genus Cohnella and Proposal of the Novel Species Cohnella silvisoli sp. nov., Isolated from Forest Soil.</title>
        <authorList>
            <person name="Wang C."/>
            <person name="Mao L."/>
            <person name="Bao G."/>
            <person name="Zhu H."/>
        </authorList>
    </citation>
    <scope>NUCLEOTIDE SEQUENCE [LARGE SCALE GENOMIC DNA]</scope>
    <source>
        <strain evidence="2 3">NL03-T5-1</strain>
    </source>
</reference>
<gene>
    <name evidence="2" type="ORF">QJS35_25940</name>
</gene>
<dbReference type="GO" id="GO:0016787">
    <property type="term" value="F:hydrolase activity"/>
    <property type="evidence" value="ECO:0007669"/>
    <property type="project" value="UniProtKB-KW"/>
</dbReference>
<dbReference type="PANTHER" id="PTHR43194:SF2">
    <property type="entry name" value="PEROXISOMAL MEMBRANE PROTEIN LPX1"/>
    <property type="match status" value="1"/>
</dbReference>
<comment type="caution">
    <text evidence="2">The sequence shown here is derived from an EMBL/GenBank/DDBJ whole genome shotgun (WGS) entry which is preliminary data.</text>
</comment>
<dbReference type="InterPro" id="IPR000073">
    <property type="entry name" value="AB_hydrolase_1"/>
</dbReference>
<dbReference type="Proteomes" id="UP001493487">
    <property type="component" value="Unassembled WGS sequence"/>
</dbReference>
<sequence>MKTKTSVKHQSAAAARVHYTTSFVTSKDGTTIGYRQLGRGPGVVLVHGTMESAQSHMQLAEALADTYTVYLHDRRGRGLSGPYNDDYSIQKDVEDLDALLTQTGAHYVFGVSVGAIICLQASLTLPAIHKAAIFEPPLIINNSVSTDFLTRYDNEMAQGKVTSALVTGMLGSQMGPPIFNSIPRWLLKLLTNMMLASEDKKAKGDYVTMRMLAPTMHYDLQLAIETEGSLESFGAARAELLLLGSSKSPTYFKVALDSLEKIFPFAKRIEFLGLNHGASGNTNRGGNPERVAQELRRFFT</sequence>
<evidence type="ECO:0000313" key="2">
    <source>
        <dbReference type="EMBL" id="MEQ4485827.1"/>
    </source>
</evidence>
<evidence type="ECO:0000313" key="3">
    <source>
        <dbReference type="Proteomes" id="UP001493487"/>
    </source>
</evidence>
<dbReference type="InterPro" id="IPR029058">
    <property type="entry name" value="AB_hydrolase_fold"/>
</dbReference>
<dbReference type="InterPro" id="IPR050228">
    <property type="entry name" value="Carboxylesterase_BioH"/>
</dbReference>
<dbReference type="Pfam" id="PF12697">
    <property type="entry name" value="Abhydrolase_6"/>
    <property type="match status" value="1"/>
</dbReference>
<proteinExistence type="predicted"/>
<dbReference type="RefSeq" id="WP_232188558.1">
    <property type="nucleotide sequence ID" value="NZ_JAIOAP010000016.1"/>
</dbReference>
<keyword evidence="3" id="KW-1185">Reference proteome</keyword>
<evidence type="ECO:0000259" key="1">
    <source>
        <dbReference type="Pfam" id="PF12697"/>
    </source>
</evidence>
<dbReference type="EMBL" id="JASKHM010000017">
    <property type="protein sequence ID" value="MEQ4485827.1"/>
    <property type="molecule type" value="Genomic_DNA"/>
</dbReference>